<proteinExistence type="predicted"/>
<evidence type="ECO:0000313" key="3">
    <source>
        <dbReference type="EMBL" id="QTD39006.1"/>
    </source>
</evidence>
<feature type="compositionally biased region" description="Basic and acidic residues" evidence="1">
    <location>
        <begin position="106"/>
        <end position="122"/>
    </location>
</feature>
<evidence type="ECO:0000313" key="4">
    <source>
        <dbReference type="Proteomes" id="UP000663935"/>
    </source>
</evidence>
<protein>
    <submittedName>
        <fullName evidence="3">DUF4097 family beta strand repeat protein</fullName>
    </submittedName>
</protein>
<feature type="signal peptide" evidence="2">
    <location>
        <begin position="1"/>
        <end position="19"/>
    </location>
</feature>
<evidence type="ECO:0000256" key="2">
    <source>
        <dbReference type="SAM" id="SignalP"/>
    </source>
</evidence>
<feature type="chain" id="PRO_5046916825" evidence="2">
    <location>
        <begin position="20"/>
        <end position="250"/>
    </location>
</feature>
<reference evidence="3 4" key="1">
    <citation type="submission" date="2021-03" db="EMBL/GenBank/DDBJ databases">
        <title>Complete genome of Polaribacter_sp.G4M1.</title>
        <authorList>
            <person name="Jeong S.W."/>
            <person name="Bae J.W."/>
        </authorList>
    </citation>
    <scope>NUCLEOTIDE SEQUENCE [LARGE SCALE GENOMIC DNA]</scope>
    <source>
        <strain evidence="3 4">G4M1</strain>
    </source>
</reference>
<evidence type="ECO:0000256" key="1">
    <source>
        <dbReference type="SAM" id="MobiDB-lite"/>
    </source>
</evidence>
<keyword evidence="4" id="KW-1185">Reference proteome</keyword>
<feature type="region of interest" description="Disordered" evidence="1">
    <location>
        <begin position="104"/>
        <end position="123"/>
    </location>
</feature>
<gene>
    <name evidence="3" type="ORF">JL193_07075</name>
</gene>
<keyword evidence="2" id="KW-0732">Signal</keyword>
<dbReference type="RefSeq" id="WP_207973118.1">
    <property type="nucleotide sequence ID" value="NZ_CP071795.1"/>
</dbReference>
<sequence length="250" mass="28603">MKRYLFFIGLLLTFSNLTAQKKVTKTIESKNVENVYVHVKFANNIIVKNWNKNEVSVEATVNLDDNEHNDYFTLKADKVGKMLKINSDYGDYFKKYRSYYSHKHSHKDEDKNTKKEDNDCHTHSRNNNVNYVIYVPKKIELKIKSISGNVATENYTGILNLNLISGNITVKKHSKDMHLKTISGDIDIFISDAKFEAKTLTGGIYSDLDIDFNQNKKKTSYGSKIVATIKKGTASLKLNTISGDIFLRKI</sequence>
<name>A0ABX7SZS0_9FLAO</name>
<accession>A0ABX7SZS0</accession>
<dbReference type="Proteomes" id="UP000663935">
    <property type="component" value="Chromosome"/>
</dbReference>
<organism evidence="3 4">
    <name type="scientific">Polaribacter batillariae</name>
    <dbReference type="NCBI Taxonomy" id="2808900"/>
    <lineage>
        <taxon>Bacteria</taxon>
        <taxon>Pseudomonadati</taxon>
        <taxon>Bacteroidota</taxon>
        <taxon>Flavobacteriia</taxon>
        <taxon>Flavobacteriales</taxon>
        <taxon>Flavobacteriaceae</taxon>
    </lineage>
</organism>
<dbReference type="EMBL" id="CP071795">
    <property type="protein sequence ID" value="QTD39006.1"/>
    <property type="molecule type" value="Genomic_DNA"/>
</dbReference>